<keyword evidence="12" id="KW-1185">Reference proteome</keyword>
<feature type="domain" description="Metalloenzyme" evidence="9">
    <location>
        <begin position="301"/>
        <end position="390"/>
    </location>
</feature>
<dbReference type="Proteomes" id="UP000054279">
    <property type="component" value="Unassembled WGS sequence"/>
</dbReference>
<dbReference type="AlphaFoldDB" id="A0A0C9VRS0"/>
<dbReference type="GO" id="GO:0030145">
    <property type="term" value="F:manganese ion binding"/>
    <property type="evidence" value="ECO:0007669"/>
    <property type="project" value="InterPro"/>
</dbReference>
<comment type="similarity">
    <text evidence="3">Belongs to the BPG-independent phosphoglycerate mutase family.</text>
</comment>
<evidence type="ECO:0000256" key="2">
    <source>
        <dbReference type="ARBA" id="ARBA00004798"/>
    </source>
</evidence>
<comment type="cofactor">
    <cofactor evidence="1">
        <name>Mn(2+)</name>
        <dbReference type="ChEBI" id="CHEBI:29035"/>
    </cofactor>
</comment>
<protein>
    <recommendedName>
        <fullName evidence="4">phosphoglycerate mutase (2,3-diphosphoglycerate-independent)</fullName>
        <ecNumber evidence="4">5.4.2.12</ecNumber>
    </recommendedName>
</protein>
<evidence type="ECO:0000256" key="1">
    <source>
        <dbReference type="ARBA" id="ARBA00001936"/>
    </source>
</evidence>
<dbReference type="PANTHER" id="PTHR31637:SF0">
    <property type="entry name" value="2,3-BISPHOSPHOGLYCERATE-INDEPENDENT PHOSPHOGLYCERATE MUTASE"/>
    <property type="match status" value="1"/>
</dbReference>
<evidence type="ECO:0000259" key="10">
    <source>
        <dbReference type="Pfam" id="PF06415"/>
    </source>
</evidence>
<dbReference type="Pfam" id="PF06415">
    <property type="entry name" value="iPGM_N"/>
    <property type="match status" value="1"/>
</dbReference>
<keyword evidence="7" id="KW-0464">Manganese</keyword>
<dbReference type="SUPFAM" id="SSF53649">
    <property type="entry name" value="Alkaline phosphatase-like"/>
    <property type="match status" value="1"/>
</dbReference>
<dbReference type="InterPro" id="IPR036646">
    <property type="entry name" value="PGAM_B_sf"/>
</dbReference>
<dbReference type="GO" id="GO:0006007">
    <property type="term" value="P:glucose catabolic process"/>
    <property type="evidence" value="ECO:0007669"/>
    <property type="project" value="InterPro"/>
</dbReference>
<comment type="pathway">
    <text evidence="2">Carbohydrate degradation; glycolysis; pyruvate from D-glyceraldehyde 3-phosphate: step 3/5.</text>
</comment>
<accession>A0A0C9VRS0</accession>
<name>A0A0C9VRS0_SPHS4</name>
<evidence type="ECO:0000259" key="9">
    <source>
        <dbReference type="Pfam" id="PF01676"/>
    </source>
</evidence>
<dbReference type="InterPro" id="IPR011258">
    <property type="entry name" value="BPG-indep_PGM_N"/>
</dbReference>
<dbReference type="InterPro" id="IPR006124">
    <property type="entry name" value="Metalloenzyme"/>
</dbReference>
<evidence type="ECO:0000256" key="4">
    <source>
        <dbReference type="ARBA" id="ARBA00012026"/>
    </source>
</evidence>
<dbReference type="InterPro" id="IPR005995">
    <property type="entry name" value="Pgm_bpd_ind"/>
</dbReference>
<dbReference type="Gene3D" id="3.40.1450.10">
    <property type="entry name" value="BPG-independent phosphoglycerate mutase, domain B"/>
    <property type="match status" value="1"/>
</dbReference>
<evidence type="ECO:0000256" key="3">
    <source>
        <dbReference type="ARBA" id="ARBA00008819"/>
    </source>
</evidence>
<evidence type="ECO:0000256" key="5">
    <source>
        <dbReference type="ARBA" id="ARBA00022723"/>
    </source>
</evidence>
<dbReference type="SUPFAM" id="SSF64158">
    <property type="entry name" value="2,3-Bisphosphoglycerate-independent phosphoglycerate mutase, substrate-binding domain"/>
    <property type="match status" value="1"/>
</dbReference>
<evidence type="ECO:0000313" key="11">
    <source>
        <dbReference type="EMBL" id="KIJ45117.1"/>
    </source>
</evidence>
<dbReference type="HOGENOM" id="CLU_026099_2_0_1"/>
<dbReference type="Gene3D" id="3.40.720.10">
    <property type="entry name" value="Alkaline Phosphatase, subunit A"/>
    <property type="match status" value="2"/>
</dbReference>
<dbReference type="OrthoDB" id="1886626at2759"/>
<evidence type="ECO:0000256" key="7">
    <source>
        <dbReference type="ARBA" id="ARBA00023211"/>
    </source>
</evidence>
<gene>
    <name evidence="11" type="ORF">M422DRAFT_46927</name>
</gene>
<dbReference type="InterPro" id="IPR017850">
    <property type="entry name" value="Alkaline_phosphatase_core_sf"/>
</dbReference>
<dbReference type="GO" id="GO:0005737">
    <property type="term" value="C:cytoplasm"/>
    <property type="evidence" value="ECO:0007669"/>
    <property type="project" value="InterPro"/>
</dbReference>
<dbReference type="GO" id="GO:0004619">
    <property type="term" value="F:phosphoglycerate mutase activity"/>
    <property type="evidence" value="ECO:0007669"/>
    <property type="project" value="UniProtKB-EC"/>
</dbReference>
<evidence type="ECO:0000313" key="12">
    <source>
        <dbReference type="Proteomes" id="UP000054279"/>
    </source>
</evidence>
<sequence>MSRLNVISTWNLIRHLNIGAGRVLWQDVVGIDQAIKKKTFHKNNALPLDSDGGVHSHIRHLFGLVETAKEVGVPHVYIHFFGDGCDTAPRSAAGYAKDLIEFIEKEKLGEIVTVVGRYYAMDRDKRWERVKTAVDALTQGKGKIEKIDLSVDLIAKIEERYKDETDEFLKPIVVGKNGRIKGNHRFSQSSKVTPHFDITEHDTSSTIAPIPINVSILEDIEISTMSKYKAKFTFPVAFPSQAMTNVLALVNDQVPKLKKGAKQGVKQSHVAETEKYTHVTFFNGGVKNYDNEDREMVASPKVGHTGVYEAAVKAITATDAAVGTIYKVCQEAGYVLITTDHGNAEQMINVKTGNLHTAHAMNPVPFIIAGPKGEGALCGLSPTVLEVMGLPKPEGMSFGISYASHWDTGRFISEMKRRSLLVPKPK</sequence>
<keyword evidence="8" id="KW-0413">Isomerase</keyword>
<dbReference type="EC" id="5.4.2.12" evidence="4"/>
<keyword evidence="5" id="KW-0479">Metal-binding</keyword>
<proteinExistence type="inferred from homology"/>
<dbReference type="Pfam" id="PF01676">
    <property type="entry name" value="Metalloenzyme"/>
    <property type="match status" value="1"/>
</dbReference>
<reference evidence="11 12" key="1">
    <citation type="submission" date="2014-06" db="EMBL/GenBank/DDBJ databases">
        <title>Evolutionary Origins and Diversification of the Mycorrhizal Mutualists.</title>
        <authorList>
            <consortium name="DOE Joint Genome Institute"/>
            <consortium name="Mycorrhizal Genomics Consortium"/>
            <person name="Kohler A."/>
            <person name="Kuo A."/>
            <person name="Nagy L.G."/>
            <person name="Floudas D."/>
            <person name="Copeland A."/>
            <person name="Barry K.W."/>
            <person name="Cichocki N."/>
            <person name="Veneault-Fourrey C."/>
            <person name="LaButti K."/>
            <person name="Lindquist E.A."/>
            <person name="Lipzen A."/>
            <person name="Lundell T."/>
            <person name="Morin E."/>
            <person name="Murat C."/>
            <person name="Riley R."/>
            <person name="Ohm R."/>
            <person name="Sun H."/>
            <person name="Tunlid A."/>
            <person name="Henrissat B."/>
            <person name="Grigoriev I.V."/>
            <person name="Hibbett D.S."/>
            <person name="Martin F."/>
        </authorList>
    </citation>
    <scope>NUCLEOTIDE SEQUENCE [LARGE SCALE GENOMIC DNA]</scope>
    <source>
        <strain evidence="11 12">SS14</strain>
    </source>
</reference>
<evidence type="ECO:0000256" key="6">
    <source>
        <dbReference type="ARBA" id="ARBA00023152"/>
    </source>
</evidence>
<dbReference type="EMBL" id="KN837113">
    <property type="protein sequence ID" value="KIJ45117.1"/>
    <property type="molecule type" value="Genomic_DNA"/>
</dbReference>
<dbReference type="GO" id="GO:0006096">
    <property type="term" value="P:glycolytic process"/>
    <property type="evidence" value="ECO:0007669"/>
    <property type="project" value="UniProtKB-UniPathway"/>
</dbReference>
<evidence type="ECO:0000256" key="8">
    <source>
        <dbReference type="ARBA" id="ARBA00023235"/>
    </source>
</evidence>
<feature type="domain" description="BPG-independent PGAM N-terminal" evidence="10">
    <location>
        <begin position="45"/>
        <end position="179"/>
    </location>
</feature>
<dbReference type="UniPathway" id="UPA00109">
    <property type="reaction ID" value="UER00186"/>
</dbReference>
<keyword evidence="6" id="KW-0324">Glycolysis</keyword>
<organism evidence="11 12">
    <name type="scientific">Sphaerobolus stellatus (strain SS14)</name>
    <dbReference type="NCBI Taxonomy" id="990650"/>
    <lineage>
        <taxon>Eukaryota</taxon>
        <taxon>Fungi</taxon>
        <taxon>Dikarya</taxon>
        <taxon>Basidiomycota</taxon>
        <taxon>Agaricomycotina</taxon>
        <taxon>Agaricomycetes</taxon>
        <taxon>Phallomycetidae</taxon>
        <taxon>Geastrales</taxon>
        <taxon>Sphaerobolaceae</taxon>
        <taxon>Sphaerobolus</taxon>
    </lineage>
</organism>
<dbReference type="PANTHER" id="PTHR31637">
    <property type="entry name" value="2,3-BISPHOSPHOGLYCERATE-INDEPENDENT PHOSPHOGLYCERATE MUTASE"/>
    <property type="match status" value="1"/>
</dbReference>